<reference evidence="1 2" key="1">
    <citation type="submission" date="2020-02" db="EMBL/GenBank/DDBJ databases">
        <title>Draft genome sequence of Haematococcus lacustris strain NIES-144.</title>
        <authorList>
            <person name="Morimoto D."/>
            <person name="Nakagawa S."/>
            <person name="Yoshida T."/>
            <person name="Sawayama S."/>
        </authorList>
    </citation>
    <scope>NUCLEOTIDE SEQUENCE [LARGE SCALE GENOMIC DNA]</scope>
    <source>
        <strain evidence="1 2">NIES-144</strain>
    </source>
</reference>
<feature type="non-terminal residue" evidence="1">
    <location>
        <position position="28"/>
    </location>
</feature>
<dbReference type="AlphaFoldDB" id="A0A699Z344"/>
<sequence length="28" mass="3060">MGGPDALVSLNHTLHKLQKDVSDLNNDK</sequence>
<name>A0A699Z344_HAELA</name>
<comment type="caution">
    <text evidence="1">The sequence shown here is derived from an EMBL/GenBank/DDBJ whole genome shotgun (WGS) entry which is preliminary data.</text>
</comment>
<organism evidence="1 2">
    <name type="scientific">Haematococcus lacustris</name>
    <name type="common">Green alga</name>
    <name type="synonym">Haematococcus pluvialis</name>
    <dbReference type="NCBI Taxonomy" id="44745"/>
    <lineage>
        <taxon>Eukaryota</taxon>
        <taxon>Viridiplantae</taxon>
        <taxon>Chlorophyta</taxon>
        <taxon>core chlorophytes</taxon>
        <taxon>Chlorophyceae</taxon>
        <taxon>CS clade</taxon>
        <taxon>Chlamydomonadales</taxon>
        <taxon>Haematococcaceae</taxon>
        <taxon>Haematococcus</taxon>
    </lineage>
</organism>
<keyword evidence="2" id="KW-1185">Reference proteome</keyword>
<accession>A0A699Z344</accession>
<feature type="non-terminal residue" evidence="1">
    <location>
        <position position="1"/>
    </location>
</feature>
<gene>
    <name evidence="1" type="ORF">HaLaN_09631</name>
</gene>
<evidence type="ECO:0000313" key="2">
    <source>
        <dbReference type="Proteomes" id="UP000485058"/>
    </source>
</evidence>
<evidence type="ECO:0000313" key="1">
    <source>
        <dbReference type="EMBL" id="GFH13696.1"/>
    </source>
</evidence>
<proteinExistence type="predicted"/>
<dbReference type="Proteomes" id="UP000485058">
    <property type="component" value="Unassembled WGS sequence"/>
</dbReference>
<protein>
    <submittedName>
        <fullName evidence="1">Uncharacterized protein</fullName>
    </submittedName>
</protein>
<dbReference type="EMBL" id="BLLF01000641">
    <property type="protein sequence ID" value="GFH13696.1"/>
    <property type="molecule type" value="Genomic_DNA"/>
</dbReference>